<dbReference type="Proteomes" id="UP001360953">
    <property type="component" value="Unassembled WGS sequence"/>
</dbReference>
<keyword evidence="3" id="KW-1185">Reference proteome</keyword>
<organism evidence="2 3">
    <name type="scientific">Phyllosticta citribraziliensis</name>
    <dbReference type="NCBI Taxonomy" id="989973"/>
    <lineage>
        <taxon>Eukaryota</taxon>
        <taxon>Fungi</taxon>
        <taxon>Dikarya</taxon>
        <taxon>Ascomycota</taxon>
        <taxon>Pezizomycotina</taxon>
        <taxon>Dothideomycetes</taxon>
        <taxon>Dothideomycetes incertae sedis</taxon>
        <taxon>Botryosphaeriales</taxon>
        <taxon>Phyllostictaceae</taxon>
        <taxon>Phyllosticta</taxon>
    </lineage>
</organism>
<evidence type="ECO:0000313" key="2">
    <source>
        <dbReference type="EMBL" id="KAK7544801.1"/>
    </source>
</evidence>
<name>A0ABR1MC80_9PEZI</name>
<sequence>MPSTMLSRQGADTLALPSQMPRLRPHRQHLGASKNHLKLPSLPRFHPANFPSQSSSQSSTPHSSSASPPPPPSPRSQQKQYSEAQRQLYFYQRDLVANAVARNPLPGNRPVSPRLNPLGSPGPVTPLELEGSNGDYLLAGASTPSASDAACNELVEKLIQEEAKRAGSISPSSNSVDSC</sequence>
<evidence type="ECO:0000313" key="3">
    <source>
        <dbReference type="Proteomes" id="UP001360953"/>
    </source>
</evidence>
<dbReference type="RefSeq" id="XP_066660036.1">
    <property type="nucleotide sequence ID" value="XM_066795720.1"/>
</dbReference>
<feature type="region of interest" description="Disordered" evidence="1">
    <location>
        <begin position="101"/>
        <end position="129"/>
    </location>
</feature>
<protein>
    <submittedName>
        <fullName evidence="2">Uncharacterized protein</fullName>
    </submittedName>
</protein>
<accession>A0ABR1MC80</accession>
<feature type="compositionally biased region" description="Low complexity" evidence="1">
    <location>
        <begin position="51"/>
        <end position="66"/>
    </location>
</feature>
<feature type="region of interest" description="Disordered" evidence="1">
    <location>
        <begin position="1"/>
        <end position="87"/>
    </location>
</feature>
<dbReference type="GeneID" id="92028626"/>
<evidence type="ECO:0000256" key="1">
    <source>
        <dbReference type="SAM" id="MobiDB-lite"/>
    </source>
</evidence>
<comment type="caution">
    <text evidence="2">The sequence shown here is derived from an EMBL/GenBank/DDBJ whole genome shotgun (WGS) entry which is preliminary data.</text>
</comment>
<dbReference type="EMBL" id="JBBPEH010000001">
    <property type="protein sequence ID" value="KAK7544801.1"/>
    <property type="molecule type" value="Genomic_DNA"/>
</dbReference>
<proteinExistence type="predicted"/>
<gene>
    <name evidence="2" type="ORF">J3D65DRAFT_37263</name>
</gene>
<reference evidence="2 3" key="1">
    <citation type="submission" date="2024-04" db="EMBL/GenBank/DDBJ databases">
        <title>Phyllosticta paracitricarpa is synonymous to the EU quarantine fungus P. citricarpa based on phylogenomic analyses.</title>
        <authorList>
            <consortium name="Lawrence Berkeley National Laboratory"/>
            <person name="Van ingen-buijs V.A."/>
            <person name="Van westerhoven A.C."/>
            <person name="Haridas S."/>
            <person name="Skiadas P."/>
            <person name="Martin F."/>
            <person name="Groenewald J.Z."/>
            <person name="Crous P.W."/>
            <person name="Seidl M.F."/>
        </authorList>
    </citation>
    <scope>NUCLEOTIDE SEQUENCE [LARGE SCALE GENOMIC DNA]</scope>
    <source>
        <strain evidence="2 3">CPC 17464</strain>
    </source>
</reference>